<organism evidence="2 3">
    <name type="scientific">Candida parapsilosis</name>
    <name type="common">Yeast</name>
    <dbReference type="NCBI Taxonomy" id="5480"/>
    <lineage>
        <taxon>Eukaryota</taxon>
        <taxon>Fungi</taxon>
        <taxon>Dikarya</taxon>
        <taxon>Ascomycota</taxon>
        <taxon>Saccharomycotina</taxon>
        <taxon>Pichiomycetes</taxon>
        <taxon>Debaryomycetaceae</taxon>
        <taxon>Candida/Lodderomyces clade</taxon>
        <taxon>Candida</taxon>
    </lineage>
</organism>
<name>A0A8X7TA35_CANPA</name>
<dbReference type="GO" id="GO:0045944">
    <property type="term" value="P:positive regulation of transcription by RNA polymerase II"/>
    <property type="evidence" value="ECO:0007669"/>
    <property type="project" value="InterPro"/>
</dbReference>
<dbReference type="Proteomes" id="UP000590412">
    <property type="component" value="Unassembled WGS sequence"/>
</dbReference>
<accession>A0A8X7TA35</accession>
<gene>
    <name evidence="2" type="ORF">FOB60_003561</name>
</gene>
<evidence type="ECO:0000256" key="1">
    <source>
        <dbReference type="SAM" id="MobiDB-lite"/>
    </source>
</evidence>
<sequence>MSEKVSYRIPLDDLKLENKQFSSKDDIKPWLSDVLLRKKGIHIVIERSDATKIIFKCKNKEKKTKIIESKNKNTKIPIRRHTSCPFKIRANLSTRQKIWSISVIDDRHDHVVDCQEKEESPSPKVQTRELQPCEPQRQQQQPQSGQQQQQPPSLSTIGTGLNLSRSNMDKKSKLESEIKNNDKSSSTNTDQSSSVSAFSHRSSDEFRDSPPTSLNSIGEDTSTGTEESSSTSGNSTNNSISLPKKRKLHSTKGYSKNKKAKEELPTDFVEVPRQAARKSISKRDLNKDSDGAKKQRRRSAQESTQQEAPHEVQGSAKSPQNPKREQLRSHVQRSNQNQYNGQVDQFFASHPKAQVLPIPKPQSQSKSLNAMQALQNEVRQKIKYYILDNRNITDNQKTAMLDSFVSQLLIEYKNSFSPQFLESLRQNLYGRDNMAGGVQGSLSGYVDARNFQQNGSINQPPLNKKAALNNWLLSGLNDSSGSGLPGSTIPLSPLLNDNDSVYAAAAAAAAAGVDGVGGVGGVGGVDGSDGLHGSSLENLSSAPPIASQASNGSGYANQSNGGQLPQIQNQGQQLPPINSIQNKILSNEDSGSNGNISLDSQSSTNNILNNLSTNGTSFAMGNAPGLGVNFGPSNGSTNASANGSTRNSGNFTNPSNSLSSSSFFGNTSTGNMSLMPPLNSSTSTLNPSHILKNSVGGNSTANGVNNNQMINGHGHSSQTNGNSNNPNLTPLGFSLGKNINSNSFMAPNASQYGGYNGNANGGGNNNNSYLFASPSTNPPNQSNGNGIGNGDKDQGMMLGNLSNYDPGW</sequence>
<feature type="region of interest" description="Disordered" evidence="1">
    <location>
        <begin position="114"/>
        <end position="333"/>
    </location>
</feature>
<feature type="compositionally biased region" description="Basic and acidic residues" evidence="1">
    <location>
        <begin position="281"/>
        <end position="293"/>
    </location>
</feature>
<protein>
    <submittedName>
        <fullName evidence="2">Transcription factor AFT family protein</fullName>
    </submittedName>
</protein>
<dbReference type="EMBL" id="JABWAB010000005">
    <property type="protein sequence ID" value="KAF6050893.1"/>
    <property type="molecule type" value="Genomic_DNA"/>
</dbReference>
<feature type="compositionally biased region" description="Polar residues" evidence="1">
    <location>
        <begin position="535"/>
        <end position="559"/>
    </location>
</feature>
<feature type="compositionally biased region" description="Basic residues" evidence="1">
    <location>
        <begin position="243"/>
        <end position="259"/>
    </location>
</feature>
<proteinExistence type="predicted"/>
<feature type="compositionally biased region" description="Low complexity" evidence="1">
    <location>
        <begin position="132"/>
        <end position="152"/>
    </location>
</feature>
<dbReference type="Pfam" id="PF08731">
    <property type="entry name" value="AFT"/>
    <property type="match status" value="1"/>
</dbReference>
<evidence type="ECO:0000313" key="2">
    <source>
        <dbReference type="EMBL" id="KAF6050893.1"/>
    </source>
</evidence>
<feature type="compositionally biased region" description="Low complexity" evidence="1">
    <location>
        <begin position="560"/>
        <end position="574"/>
    </location>
</feature>
<feature type="compositionally biased region" description="Low complexity" evidence="1">
    <location>
        <begin position="183"/>
        <end position="200"/>
    </location>
</feature>
<reference evidence="2" key="1">
    <citation type="submission" date="2020-03" db="EMBL/GenBank/DDBJ databases">
        <title>FDA dAtabase for Regulatory Grade micrObial Sequences (FDA-ARGOS): Supporting development and validation of Infectious Disease Dx tests.</title>
        <authorList>
            <person name="Campos J."/>
            <person name="Goldberg B."/>
            <person name="Tallon L."/>
            <person name="Sadzewicz L."/>
            <person name="Vavikolanu K."/>
            <person name="Mehta A."/>
            <person name="Aluvathingal J."/>
            <person name="Nadendla S."/>
            <person name="Nandy P."/>
            <person name="Geyer C."/>
            <person name="Yan Y."/>
            <person name="Sichtig H."/>
        </authorList>
    </citation>
    <scope>NUCLEOTIDE SEQUENCE [LARGE SCALE GENOMIC DNA]</scope>
    <source>
        <strain evidence="2">FDAARGOS_652</strain>
    </source>
</reference>
<feature type="region of interest" description="Disordered" evidence="1">
    <location>
        <begin position="533"/>
        <end position="574"/>
    </location>
</feature>
<feature type="region of interest" description="Disordered" evidence="1">
    <location>
        <begin position="637"/>
        <end position="731"/>
    </location>
</feature>
<feature type="compositionally biased region" description="Low complexity" evidence="1">
    <location>
        <begin position="216"/>
        <end position="241"/>
    </location>
</feature>
<feature type="region of interest" description="Disordered" evidence="1">
    <location>
        <begin position="766"/>
        <end position="808"/>
    </location>
</feature>
<feature type="compositionally biased region" description="Polar residues" evidence="1">
    <location>
        <begin position="769"/>
        <end position="784"/>
    </location>
</feature>
<feature type="compositionally biased region" description="Polar residues" evidence="1">
    <location>
        <begin position="695"/>
        <end position="728"/>
    </location>
</feature>
<feature type="compositionally biased region" description="Basic and acidic residues" evidence="1">
    <location>
        <begin position="167"/>
        <end position="182"/>
    </location>
</feature>
<feature type="compositionally biased region" description="Low complexity" evidence="1">
    <location>
        <begin position="637"/>
        <end position="671"/>
    </location>
</feature>
<comment type="caution">
    <text evidence="2">The sequence shown here is derived from an EMBL/GenBank/DDBJ whole genome shotgun (WGS) entry which is preliminary data.</text>
</comment>
<dbReference type="OrthoDB" id="4068596at2759"/>
<dbReference type="InterPro" id="IPR014842">
    <property type="entry name" value="AFT"/>
</dbReference>
<dbReference type="AlphaFoldDB" id="A0A8X7TA35"/>
<feature type="compositionally biased region" description="Polar residues" evidence="1">
    <location>
        <begin position="678"/>
        <end position="687"/>
    </location>
</feature>
<feature type="compositionally biased region" description="Polar residues" evidence="1">
    <location>
        <begin position="153"/>
        <end position="166"/>
    </location>
</feature>
<dbReference type="GO" id="GO:0000981">
    <property type="term" value="F:DNA-binding transcription factor activity, RNA polymerase II-specific"/>
    <property type="evidence" value="ECO:0007669"/>
    <property type="project" value="InterPro"/>
</dbReference>
<dbReference type="GO" id="GO:0010106">
    <property type="term" value="P:cellular response to iron ion starvation"/>
    <property type="evidence" value="ECO:0007669"/>
    <property type="project" value="InterPro"/>
</dbReference>
<evidence type="ECO:0000313" key="3">
    <source>
        <dbReference type="Proteomes" id="UP000590412"/>
    </source>
</evidence>